<comment type="caution">
    <text evidence="1">The sequence shown here is derived from an EMBL/GenBank/DDBJ whole genome shotgun (WGS) entry which is preliminary data.</text>
</comment>
<proteinExistence type="predicted"/>
<accession>A0A7X1TQJ5</accession>
<evidence type="ECO:0000313" key="1">
    <source>
        <dbReference type="EMBL" id="MPY65755.1"/>
    </source>
</evidence>
<gene>
    <name evidence="1" type="ORF">F8S09_03460</name>
</gene>
<dbReference type="GO" id="GO:0004497">
    <property type="term" value="F:monooxygenase activity"/>
    <property type="evidence" value="ECO:0007669"/>
    <property type="project" value="UniProtKB-KW"/>
</dbReference>
<dbReference type="Proteomes" id="UP000484842">
    <property type="component" value="Unassembled WGS sequence"/>
</dbReference>
<reference evidence="1 2" key="1">
    <citation type="submission" date="2019-10" db="EMBL/GenBank/DDBJ databases">
        <title>Deinococcus sp. isolated from soil.</title>
        <authorList>
            <person name="Li Y."/>
            <person name="Wang J."/>
        </authorList>
    </citation>
    <scope>NUCLEOTIDE SEQUENCE [LARGE SCALE GENOMIC DNA]</scope>
    <source>
        <strain evidence="1 2">SDU3-2</strain>
    </source>
</reference>
<dbReference type="InterPro" id="IPR049574">
    <property type="entry name" value="CrtA-like"/>
</dbReference>
<evidence type="ECO:0000313" key="2">
    <source>
        <dbReference type="Proteomes" id="UP000484842"/>
    </source>
</evidence>
<organism evidence="1 2">
    <name type="scientific">Deinococcus terrestris</name>
    <dbReference type="NCBI Taxonomy" id="2651870"/>
    <lineage>
        <taxon>Bacteria</taxon>
        <taxon>Thermotogati</taxon>
        <taxon>Deinococcota</taxon>
        <taxon>Deinococci</taxon>
        <taxon>Deinococcales</taxon>
        <taxon>Deinococcaceae</taxon>
        <taxon>Deinococcus</taxon>
    </lineage>
</organism>
<dbReference type="RefSeq" id="WP_152868935.1">
    <property type="nucleotide sequence ID" value="NZ_WBSL01000001.1"/>
</dbReference>
<keyword evidence="2" id="KW-1185">Reference proteome</keyword>
<keyword evidence="1" id="KW-0560">Oxidoreductase</keyword>
<keyword evidence="1" id="KW-0503">Monooxygenase</keyword>
<dbReference type="AlphaFoldDB" id="A0A7X1TQJ5"/>
<name>A0A7X1TQJ5_9DEIO</name>
<dbReference type="CDD" id="cd21650">
    <property type="entry name" value="CrtA-like"/>
    <property type="match status" value="1"/>
</dbReference>
<sequence>MSPLVTLTVNRYPPAQAWRGWRRMGADPLHLRRVPGLTFFRMMGTGRGDSLTLGADFRRWARLAVWRDEAAFREFEASPWRQRERAHLTESGTLLLRPLRSKGRWGGREPFGFPTTDAPIGPLAVLTRAAIRPARLRAFWSAVPASQGGLHTHPGLLLTLGLGDVPLLSQATFSVWRDAASVKAYAYAGAGHREAIARTRREDWYSEELFARFELLAAEGDGLGLTLPSR</sequence>
<dbReference type="EMBL" id="WBSL01000001">
    <property type="protein sequence ID" value="MPY65755.1"/>
    <property type="molecule type" value="Genomic_DNA"/>
</dbReference>
<protein>
    <submittedName>
        <fullName evidence="1">Spheroidene monooxygenase</fullName>
    </submittedName>
</protein>